<organism evidence="9 10">
    <name type="scientific">Emergencia timonensis</name>
    <dbReference type="NCBI Taxonomy" id="1776384"/>
    <lineage>
        <taxon>Bacteria</taxon>
        <taxon>Bacillati</taxon>
        <taxon>Bacillota</taxon>
        <taxon>Clostridia</taxon>
        <taxon>Peptostreptococcales</taxon>
        <taxon>Anaerovoracaceae</taxon>
        <taxon>Emergencia</taxon>
    </lineage>
</organism>
<evidence type="ECO:0000256" key="4">
    <source>
        <dbReference type="ARBA" id="ARBA00022989"/>
    </source>
</evidence>
<dbReference type="PANTHER" id="PTHR34390">
    <property type="entry name" value="UPF0442 PROTEIN YJJB-RELATED"/>
    <property type="match status" value="1"/>
</dbReference>
<keyword evidence="10" id="KW-1185">Reference proteome</keyword>
<dbReference type="GO" id="GO:0022857">
    <property type="term" value="F:transmembrane transporter activity"/>
    <property type="evidence" value="ECO:0007669"/>
    <property type="project" value="InterPro"/>
</dbReference>
<evidence type="ECO:0000256" key="1">
    <source>
        <dbReference type="ARBA" id="ARBA00004651"/>
    </source>
</evidence>
<evidence type="ECO:0000256" key="2">
    <source>
        <dbReference type="ARBA" id="ARBA00022475"/>
    </source>
</evidence>
<dbReference type="EMBL" id="QRMS01000002">
    <property type="protein sequence ID" value="RHJ88045.1"/>
    <property type="molecule type" value="Genomic_DNA"/>
</dbReference>
<comment type="caution">
    <text evidence="9">The sequence shown here is derived from an EMBL/GenBank/DDBJ whole genome shotgun (WGS) entry which is preliminary data.</text>
</comment>
<comment type="subcellular location">
    <subcellularLocation>
        <location evidence="1">Cell membrane</location>
        <topology evidence="1">Multi-pass membrane protein</topology>
    </subcellularLocation>
</comment>
<keyword evidence="4 7" id="KW-1133">Transmembrane helix</keyword>
<reference evidence="9 10" key="1">
    <citation type="submission" date="2018-08" db="EMBL/GenBank/DDBJ databases">
        <title>A genome reference for cultivated species of the human gut microbiota.</title>
        <authorList>
            <person name="Zou Y."/>
            <person name="Xue W."/>
            <person name="Luo G."/>
        </authorList>
    </citation>
    <scope>NUCLEOTIDE SEQUENCE [LARGE SCALE GENOMIC DNA]</scope>
    <source>
        <strain evidence="9 10">AM07-24</strain>
    </source>
</reference>
<dbReference type="InterPro" id="IPR050539">
    <property type="entry name" value="ThrE_Dicarb/AminoAcid_Exp"/>
</dbReference>
<evidence type="ECO:0000259" key="8">
    <source>
        <dbReference type="Pfam" id="PF06738"/>
    </source>
</evidence>
<dbReference type="PANTHER" id="PTHR34390:SF2">
    <property type="entry name" value="SUCCINATE TRANSPORTER SUBUNIT YJJP-RELATED"/>
    <property type="match status" value="1"/>
</dbReference>
<dbReference type="GO" id="GO:0005886">
    <property type="term" value="C:plasma membrane"/>
    <property type="evidence" value="ECO:0007669"/>
    <property type="project" value="UniProtKB-SubCell"/>
</dbReference>
<protein>
    <submittedName>
        <fullName evidence="9">Threonine/serine exporter</fullName>
    </submittedName>
</protein>
<dbReference type="Proteomes" id="UP000284841">
    <property type="component" value="Unassembled WGS sequence"/>
</dbReference>
<dbReference type="Pfam" id="PF06738">
    <property type="entry name" value="ThrE"/>
    <property type="match status" value="1"/>
</dbReference>
<evidence type="ECO:0000256" key="3">
    <source>
        <dbReference type="ARBA" id="ARBA00022692"/>
    </source>
</evidence>
<keyword evidence="3 7" id="KW-0812">Transmembrane</keyword>
<keyword evidence="2" id="KW-1003">Cell membrane</keyword>
<comment type="similarity">
    <text evidence="6">Belongs to the ThrE exporter (TC 2.A.79) family.</text>
</comment>
<dbReference type="GO" id="GO:0015744">
    <property type="term" value="P:succinate transport"/>
    <property type="evidence" value="ECO:0007669"/>
    <property type="project" value="TreeGrafter"/>
</dbReference>
<dbReference type="RefSeq" id="WP_118334531.1">
    <property type="nucleotide sequence ID" value="NZ_AP025567.1"/>
</dbReference>
<accession>A0A415E3D2</accession>
<feature type="transmembrane region" description="Helical" evidence="7">
    <location>
        <begin position="194"/>
        <end position="212"/>
    </location>
</feature>
<evidence type="ECO:0000313" key="10">
    <source>
        <dbReference type="Proteomes" id="UP000284841"/>
    </source>
</evidence>
<dbReference type="OrthoDB" id="9813917at2"/>
<name>A0A415E3D2_9FIRM</name>
<dbReference type="STRING" id="1776384.GCA_900086585_03607"/>
<evidence type="ECO:0000313" key="9">
    <source>
        <dbReference type="EMBL" id="RHJ88045.1"/>
    </source>
</evidence>
<feature type="transmembrane region" description="Helical" evidence="7">
    <location>
        <begin position="165"/>
        <end position="188"/>
    </location>
</feature>
<feature type="transmembrane region" description="Helical" evidence="7">
    <location>
        <begin position="141"/>
        <end position="158"/>
    </location>
</feature>
<evidence type="ECO:0000256" key="7">
    <source>
        <dbReference type="SAM" id="Phobius"/>
    </source>
</evidence>
<feature type="domain" description="Threonine/serine exporter-like N-terminal" evidence="8">
    <location>
        <begin position="10"/>
        <end position="245"/>
    </location>
</feature>
<keyword evidence="5 7" id="KW-0472">Membrane</keyword>
<dbReference type="AlphaFoldDB" id="A0A415E3D2"/>
<sequence length="252" mass="27620">MDFDRVLQGILDIGEEMVVCGAEVNRVEDSIYRMCESYGADRINVFIITSNIQVTMEAPDGRILTHIRRIVRYDANFDRLDYLNDLSRYVCANLPEPDAMRQKFDEVMNRPKQHISLKFIGAILVSGGFTVFFGGSWLDCIAASIDGVVIVLMELFLASREKNQIVYNFVVSVVAGITALLLVQIGLGDHSDKIMIGGIMLLIPGIAMTNAIRDMLIGDIASGLLRLVNSILVAAAIACGFAFTIIVLGGVL</sequence>
<evidence type="ECO:0000256" key="5">
    <source>
        <dbReference type="ARBA" id="ARBA00023136"/>
    </source>
</evidence>
<evidence type="ECO:0000256" key="6">
    <source>
        <dbReference type="ARBA" id="ARBA00034125"/>
    </source>
</evidence>
<gene>
    <name evidence="9" type="ORF">DW099_06405</name>
</gene>
<proteinExistence type="inferred from homology"/>
<feature type="transmembrane region" description="Helical" evidence="7">
    <location>
        <begin position="224"/>
        <end position="251"/>
    </location>
</feature>
<feature type="transmembrane region" description="Helical" evidence="7">
    <location>
        <begin position="115"/>
        <end position="135"/>
    </location>
</feature>
<dbReference type="InterPro" id="IPR010619">
    <property type="entry name" value="ThrE-like_N"/>
</dbReference>